<dbReference type="Pfam" id="PF09994">
    <property type="entry name" value="T6SS_Tle1-like_cat"/>
    <property type="match status" value="1"/>
</dbReference>
<evidence type="ECO:0000313" key="3">
    <source>
        <dbReference type="Proteomes" id="UP000243073"/>
    </source>
</evidence>
<feature type="domain" description="T6SS Phospholipase effector Tle1-like catalytic" evidence="1">
    <location>
        <begin position="7"/>
        <end position="254"/>
    </location>
</feature>
<organism evidence="2 3">
    <name type="scientific">Oceanisphaera psychrotolerans</name>
    <dbReference type="NCBI Taxonomy" id="1414654"/>
    <lineage>
        <taxon>Bacteria</taxon>
        <taxon>Pseudomonadati</taxon>
        <taxon>Pseudomonadota</taxon>
        <taxon>Gammaproteobacteria</taxon>
        <taxon>Aeromonadales</taxon>
        <taxon>Aeromonadaceae</taxon>
        <taxon>Oceanisphaera</taxon>
    </lineage>
</organism>
<dbReference type="EMBL" id="MDKE01000019">
    <property type="protein sequence ID" value="OIN09683.1"/>
    <property type="molecule type" value="Genomic_DNA"/>
</dbReference>
<dbReference type="PANTHER" id="PTHR33840:SF1">
    <property type="entry name" value="TLE1 PHOSPHOLIPASE DOMAIN-CONTAINING PROTEIN"/>
    <property type="match status" value="1"/>
</dbReference>
<reference evidence="2 3" key="1">
    <citation type="submission" date="2016-07" db="EMBL/GenBank/DDBJ databases">
        <title>Draft Genome Sequence of Oceanisphaera psychrotolerans, isolated from coastal sediment samples.</title>
        <authorList>
            <person name="Zhuo S."/>
            <person name="Ruan Z."/>
        </authorList>
    </citation>
    <scope>NUCLEOTIDE SEQUENCE [LARGE SCALE GENOMIC DNA]</scope>
    <source>
        <strain evidence="2 3">LAM-WHM-ZC</strain>
    </source>
</reference>
<dbReference type="SUPFAM" id="SSF53474">
    <property type="entry name" value="alpha/beta-Hydrolases"/>
    <property type="match status" value="1"/>
</dbReference>
<dbReference type="AlphaFoldDB" id="A0A1J4QGZ3"/>
<dbReference type="RefSeq" id="WP_071472580.1">
    <property type="nucleotide sequence ID" value="NZ_MDKE01000019.1"/>
</dbReference>
<accession>A0A1J4QGZ3</accession>
<dbReference type="InterPro" id="IPR018712">
    <property type="entry name" value="Tle1-like_cat"/>
</dbReference>
<dbReference type="Proteomes" id="UP000243073">
    <property type="component" value="Unassembled WGS sequence"/>
</dbReference>
<dbReference type="OrthoDB" id="4378831at2"/>
<dbReference type="PANTHER" id="PTHR33840">
    <property type="match status" value="1"/>
</dbReference>
<sequence>MSQHPQRLIVLFDGTWNDPQDNTNVVRLARSIAPFDGERRQRFFYDAGVGTSTLSRLAGGMFGAGLSKNLRQGYDWLARHYQPGDEVWVFGFSRGAYTARSMVGMIRKCGLLHVITPTSLVAAERLYRNKSAAPDGALCQSFRARYSREINIHLLGVWDTVGALGIPGTLISERGTYSWHDTRLSKIVERAYQALALDEHRAAYDAVPWTSPDGAKKPGQIEVEQRWFIGAHANVGGGYGADPLADLPLAWMQDKATEAGLALTPVTPQPQAWMTAPTDSFSEFMGGIYARYRRWFHSGNGRLYRRLDRDGEGNPVVGMTIDPSVWARWQSMPAYRPRTLTDARRIPPE</sequence>
<protein>
    <recommendedName>
        <fullName evidence="1">T6SS Phospholipase effector Tle1-like catalytic domain-containing protein</fullName>
    </recommendedName>
</protein>
<name>A0A1J4QGZ3_9GAMM</name>
<comment type="caution">
    <text evidence="2">The sequence shown here is derived from an EMBL/GenBank/DDBJ whole genome shotgun (WGS) entry which is preliminary data.</text>
</comment>
<gene>
    <name evidence="2" type="ORF">BFR47_13910</name>
</gene>
<keyword evidence="3" id="KW-1185">Reference proteome</keyword>
<proteinExistence type="predicted"/>
<evidence type="ECO:0000259" key="1">
    <source>
        <dbReference type="Pfam" id="PF09994"/>
    </source>
</evidence>
<evidence type="ECO:0000313" key="2">
    <source>
        <dbReference type="EMBL" id="OIN09683.1"/>
    </source>
</evidence>
<dbReference type="InterPro" id="IPR029058">
    <property type="entry name" value="AB_hydrolase_fold"/>
</dbReference>